<evidence type="ECO:0000313" key="3">
    <source>
        <dbReference type="EMBL" id="AYO44782.1"/>
    </source>
</evidence>
<feature type="domain" description="DUF3752" evidence="2">
    <location>
        <begin position="65"/>
        <end position="227"/>
    </location>
</feature>
<accession>A0A3G2SBB9</accession>
<dbReference type="OrthoDB" id="73491at2759"/>
<dbReference type="Proteomes" id="UP000269793">
    <property type="component" value="Chromosome VIII"/>
</dbReference>
<gene>
    <name evidence="3" type="ORF">DNF11_3832</name>
</gene>
<feature type="region of interest" description="Disordered" evidence="1">
    <location>
        <begin position="1"/>
        <end position="184"/>
    </location>
</feature>
<sequence>MESDDDDFIGPMPASEPTPSTHNGAHALAEREARQKEAVAREARQDTSSPRRPEWMLTLPSGPTGPSRLSARGFQQSRGRAQHVAGENAAEAQRLWTETPEQRRHRILRGETAADEQPPTNTAQHARDAAIRERLGHRAKSLVEQHKDRRREDSRRERHHHRRHRSHSPRRHKTRAEREAEDRQLYGDHAPLLFDKDKVLGAGSRLMDERARAKSIADATQLSTRFSNGRSGSFL</sequence>
<dbReference type="PANTHER" id="PTHR46370:SF1">
    <property type="entry name" value="GPALPP MOTIFS-CONTAINING PROTEIN 1"/>
    <property type="match status" value="1"/>
</dbReference>
<feature type="compositionally biased region" description="Polar residues" evidence="1">
    <location>
        <begin position="218"/>
        <end position="235"/>
    </location>
</feature>
<dbReference type="InterPro" id="IPR022226">
    <property type="entry name" value="DUF3752"/>
</dbReference>
<dbReference type="PANTHER" id="PTHR46370">
    <property type="entry name" value="GPALPP MOTIFS-CONTAINING PROTEIN 1"/>
    <property type="match status" value="1"/>
</dbReference>
<feature type="compositionally biased region" description="Basic and acidic residues" evidence="1">
    <location>
        <begin position="125"/>
        <end position="156"/>
    </location>
</feature>
<keyword evidence="4" id="KW-1185">Reference proteome</keyword>
<proteinExistence type="predicted"/>
<feature type="region of interest" description="Disordered" evidence="1">
    <location>
        <begin position="208"/>
        <end position="235"/>
    </location>
</feature>
<organism evidence="3 4">
    <name type="scientific">Malassezia restricta (strain ATCC 96810 / NBRC 103918 / CBS 7877)</name>
    <name type="common">Seborrheic dermatitis infection agent</name>
    <dbReference type="NCBI Taxonomy" id="425264"/>
    <lineage>
        <taxon>Eukaryota</taxon>
        <taxon>Fungi</taxon>
        <taxon>Dikarya</taxon>
        <taxon>Basidiomycota</taxon>
        <taxon>Ustilaginomycotina</taxon>
        <taxon>Malasseziomycetes</taxon>
        <taxon>Malasseziales</taxon>
        <taxon>Malasseziaceae</taxon>
        <taxon>Malassezia</taxon>
    </lineage>
</organism>
<feature type="compositionally biased region" description="Basic residues" evidence="1">
    <location>
        <begin position="157"/>
        <end position="175"/>
    </location>
</feature>
<feature type="compositionally biased region" description="Basic and acidic residues" evidence="1">
    <location>
        <begin position="28"/>
        <end position="54"/>
    </location>
</feature>
<reference evidence="3 4" key="1">
    <citation type="submission" date="2018-10" db="EMBL/GenBank/DDBJ databases">
        <title>Complete genome sequence of Malassezia restricta CBS 7877.</title>
        <authorList>
            <person name="Morand S.C."/>
            <person name="Bertignac M."/>
            <person name="Iltis A."/>
            <person name="Kolder I."/>
            <person name="Pirovano W."/>
            <person name="Jourdain R."/>
            <person name="Clavaud C."/>
        </authorList>
    </citation>
    <scope>NUCLEOTIDE SEQUENCE [LARGE SCALE GENOMIC DNA]</scope>
    <source>
        <strain evidence="3 4">CBS 7877</strain>
    </source>
</reference>
<evidence type="ECO:0000313" key="4">
    <source>
        <dbReference type="Proteomes" id="UP000269793"/>
    </source>
</evidence>
<dbReference type="VEuPathDB" id="FungiDB:DNF11_3832"/>
<evidence type="ECO:0000259" key="2">
    <source>
        <dbReference type="Pfam" id="PF12572"/>
    </source>
</evidence>
<protein>
    <recommendedName>
        <fullName evidence="2">DUF3752 domain-containing protein</fullName>
    </recommendedName>
</protein>
<dbReference type="AlphaFoldDB" id="A0A3G2SBB9"/>
<dbReference type="InterPro" id="IPR046331">
    <property type="entry name" value="GPAM1-like"/>
</dbReference>
<name>A0A3G2SBB9_MALR7</name>
<dbReference type="EMBL" id="CP033155">
    <property type="protein sequence ID" value="AYO44782.1"/>
    <property type="molecule type" value="Genomic_DNA"/>
</dbReference>
<evidence type="ECO:0000256" key="1">
    <source>
        <dbReference type="SAM" id="MobiDB-lite"/>
    </source>
</evidence>
<dbReference type="Pfam" id="PF12572">
    <property type="entry name" value="DUF3752"/>
    <property type="match status" value="1"/>
</dbReference>